<evidence type="ECO:0000313" key="2">
    <source>
        <dbReference type="Proteomes" id="UP000176998"/>
    </source>
</evidence>
<keyword evidence="2" id="KW-1185">Reference proteome</keyword>
<sequence>MGYCRNEAGDGGSIGRTRFCCDSQFNSRFSKPGICNIPAHMCPGISECCGTDFHVFHTWSNEFTCENNAVNKFNHGVRCCC</sequence>
<protein>
    <submittedName>
        <fullName evidence="1">Uncharacterized protein</fullName>
    </submittedName>
</protein>
<dbReference type="GeneID" id="34561363"/>
<organism evidence="1 2">
    <name type="scientific">Colletotrichum orchidophilum</name>
    <dbReference type="NCBI Taxonomy" id="1209926"/>
    <lineage>
        <taxon>Eukaryota</taxon>
        <taxon>Fungi</taxon>
        <taxon>Dikarya</taxon>
        <taxon>Ascomycota</taxon>
        <taxon>Pezizomycotina</taxon>
        <taxon>Sordariomycetes</taxon>
        <taxon>Hypocreomycetidae</taxon>
        <taxon>Glomerellales</taxon>
        <taxon>Glomerellaceae</taxon>
        <taxon>Colletotrichum</taxon>
    </lineage>
</organism>
<dbReference type="OrthoDB" id="4846269at2759"/>
<name>A0A1G4B4X5_9PEZI</name>
<dbReference type="AlphaFoldDB" id="A0A1G4B4X5"/>
<dbReference type="Proteomes" id="UP000176998">
    <property type="component" value="Unassembled WGS sequence"/>
</dbReference>
<accession>A0A1G4B4X5</accession>
<proteinExistence type="predicted"/>
<evidence type="ECO:0000313" key="1">
    <source>
        <dbReference type="EMBL" id="OHE96457.1"/>
    </source>
</evidence>
<reference evidence="1 2" key="1">
    <citation type="submission" date="2016-09" db="EMBL/GenBank/DDBJ databases">
        <authorList>
            <person name="Capua I."/>
            <person name="De Benedictis P."/>
            <person name="Joannis T."/>
            <person name="Lombin L.H."/>
            <person name="Cattoli G."/>
        </authorList>
    </citation>
    <scope>NUCLEOTIDE SEQUENCE [LARGE SCALE GENOMIC DNA]</scope>
    <source>
        <strain evidence="1 2">IMI 309357</strain>
    </source>
</reference>
<dbReference type="EMBL" id="MJBS01000069">
    <property type="protein sequence ID" value="OHE96457.1"/>
    <property type="molecule type" value="Genomic_DNA"/>
</dbReference>
<comment type="caution">
    <text evidence="1">The sequence shown here is derived from an EMBL/GenBank/DDBJ whole genome shotgun (WGS) entry which is preliminary data.</text>
</comment>
<gene>
    <name evidence="1" type="ORF">CORC01_08220</name>
</gene>
<dbReference type="RefSeq" id="XP_022473614.1">
    <property type="nucleotide sequence ID" value="XM_022619853.1"/>
</dbReference>